<dbReference type="GO" id="GO:0008270">
    <property type="term" value="F:zinc ion binding"/>
    <property type="evidence" value="ECO:0007669"/>
    <property type="project" value="InterPro"/>
</dbReference>
<dbReference type="Gene3D" id="3.20.20.70">
    <property type="entry name" value="Aldolase class I"/>
    <property type="match status" value="1"/>
</dbReference>
<dbReference type="CDD" id="cd00947">
    <property type="entry name" value="TBP_aldolase_IIB"/>
    <property type="match status" value="1"/>
</dbReference>
<dbReference type="PANTHER" id="PTHR30304:SF0">
    <property type="entry name" value="D-TAGATOSE-1,6-BISPHOSPHATE ALDOLASE SUBUNIT GATY-RELATED"/>
    <property type="match status" value="1"/>
</dbReference>
<comment type="cofactor">
    <cofactor evidence="2">
        <name>Zn(2+)</name>
        <dbReference type="ChEBI" id="CHEBI:29105"/>
    </cofactor>
    <text evidence="2">Binds 2 Zn(2+) ions per subunit. One is catalytic and the other provides a structural contribution.</text>
</comment>
<feature type="binding site" evidence="2">
    <location>
        <position position="103"/>
    </location>
    <ligand>
        <name>Zn(2+)</name>
        <dbReference type="ChEBI" id="CHEBI:29105"/>
        <label>2</label>
    </ligand>
</feature>
<dbReference type="InterPro" id="IPR013785">
    <property type="entry name" value="Aldolase_TIM"/>
</dbReference>
<feature type="binding site" evidence="2">
    <location>
        <position position="133"/>
    </location>
    <ligand>
        <name>Zn(2+)</name>
        <dbReference type="ChEBI" id="CHEBI:29105"/>
        <label>2</label>
    </ligand>
</feature>
<feature type="binding site" evidence="2">
    <location>
        <position position="209"/>
    </location>
    <ligand>
        <name>Zn(2+)</name>
        <dbReference type="ChEBI" id="CHEBI:29105"/>
        <label>1</label>
        <note>catalytic</note>
    </ligand>
</feature>
<dbReference type="PIRSF" id="PIRSF001359">
    <property type="entry name" value="F_bP_aldolase_II"/>
    <property type="match status" value="1"/>
</dbReference>
<dbReference type="Proteomes" id="UP000184447">
    <property type="component" value="Unassembled WGS sequence"/>
</dbReference>
<dbReference type="PANTHER" id="PTHR30304">
    <property type="entry name" value="D-TAGATOSE-1,6-BISPHOSPHATE ALDOLASE"/>
    <property type="match status" value="1"/>
</dbReference>
<feature type="binding site" evidence="2">
    <location>
        <position position="82"/>
    </location>
    <ligand>
        <name>Zn(2+)</name>
        <dbReference type="ChEBI" id="CHEBI:29105"/>
        <label>1</label>
        <note>catalytic</note>
    </ligand>
</feature>
<gene>
    <name evidence="3" type="ORF">SAMN02745207_02859</name>
</gene>
<reference evidence="3 4" key="1">
    <citation type="submission" date="2016-11" db="EMBL/GenBank/DDBJ databases">
        <authorList>
            <person name="Jaros S."/>
            <person name="Januszkiewicz K."/>
            <person name="Wedrychowicz H."/>
        </authorList>
    </citation>
    <scope>NUCLEOTIDE SEQUENCE [LARGE SCALE GENOMIC DNA]</scope>
    <source>
        <strain evidence="3 4">DSM 8605</strain>
    </source>
</reference>
<evidence type="ECO:0000256" key="1">
    <source>
        <dbReference type="PIRSR" id="PIRSR001359-1"/>
    </source>
</evidence>
<keyword evidence="2" id="KW-0862">Zinc</keyword>
<evidence type="ECO:0000256" key="2">
    <source>
        <dbReference type="PIRSR" id="PIRSR001359-3"/>
    </source>
</evidence>
<dbReference type="OrthoDB" id="9803995at2"/>
<accession>A0A1M5WF45</accession>
<protein>
    <submittedName>
        <fullName evidence="3">Fructose-bisphosphate aldolase, class II</fullName>
    </submittedName>
</protein>
<keyword evidence="2" id="KW-0479">Metal-binding</keyword>
<dbReference type="GO" id="GO:0016832">
    <property type="term" value="F:aldehyde-lyase activity"/>
    <property type="evidence" value="ECO:0007669"/>
    <property type="project" value="InterPro"/>
</dbReference>
<name>A0A1M5WF45_9CLOT</name>
<dbReference type="NCBIfam" id="TIGR00167">
    <property type="entry name" value="cbbA"/>
    <property type="match status" value="1"/>
</dbReference>
<dbReference type="InterPro" id="IPR050246">
    <property type="entry name" value="Class_II_FBP_aldolase"/>
</dbReference>
<dbReference type="InterPro" id="IPR000771">
    <property type="entry name" value="FBA_II"/>
</dbReference>
<feature type="binding site" evidence="2">
    <location>
        <position position="181"/>
    </location>
    <ligand>
        <name>Zn(2+)</name>
        <dbReference type="ChEBI" id="CHEBI:29105"/>
        <label>1</label>
        <note>catalytic</note>
    </ligand>
</feature>
<organism evidence="3 4">
    <name type="scientific">Clostridium grantii DSM 8605</name>
    <dbReference type="NCBI Taxonomy" id="1121316"/>
    <lineage>
        <taxon>Bacteria</taxon>
        <taxon>Bacillati</taxon>
        <taxon>Bacillota</taxon>
        <taxon>Clostridia</taxon>
        <taxon>Eubacteriales</taxon>
        <taxon>Clostridiaceae</taxon>
        <taxon>Clostridium</taxon>
    </lineage>
</organism>
<sequence>MLVTMKEILKIAEERNIAVGAFNTPNLECIMAVINAAEKGNYPVMITHAEVHEDVMPLSVIGPIMIGMAKNAKVEVCVHLDHGDTLPYIERALKLGFTSIMYDGSLLSYEENVNNTKKAVALAKKYGASIEAEIGILGGRESGSKPSELTIEEMYTDPYVAKKFVEDTGIDALAASFGTAHGFYKTKPKLDFERIKKIKELVDIPLVMHGGSGVSPEDYRTGISIGIRKINYYSYMSRVGVEAIRSKLENEEVQFFPDLAKAAVEAMEADAEKALKVFCQN</sequence>
<dbReference type="Pfam" id="PF01116">
    <property type="entry name" value="F_bP_aldolase"/>
    <property type="match status" value="1"/>
</dbReference>
<feature type="active site" description="Proton donor" evidence="1">
    <location>
        <position position="81"/>
    </location>
</feature>
<dbReference type="AlphaFoldDB" id="A0A1M5WF45"/>
<dbReference type="RefSeq" id="WP_073339090.1">
    <property type="nucleotide sequence ID" value="NZ_FQXM01000017.1"/>
</dbReference>
<evidence type="ECO:0000313" key="3">
    <source>
        <dbReference type="EMBL" id="SHH86179.1"/>
    </source>
</evidence>
<dbReference type="STRING" id="1121316.SAMN02745207_02859"/>
<proteinExistence type="predicted"/>
<dbReference type="EMBL" id="FQXM01000017">
    <property type="protein sequence ID" value="SHH86179.1"/>
    <property type="molecule type" value="Genomic_DNA"/>
</dbReference>
<keyword evidence="4" id="KW-1185">Reference proteome</keyword>
<dbReference type="SUPFAM" id="SSF51569">
    <property type="entry name" value="Aldolase"/>
    <property type="match status" value="1"/>
</dbReference>
<dbReference type="PROSITE" id="PS00806">
    <property type="entry name" value="ALDOLASE_CLASS_II_2"/>
    <property type="match status" value="1"/>
</dbReference>
<evidence type="ECO:0000313" key="4">
    <source>
        <dbReference type="Proteomes" id="UP000184447"/>
    </source>
</evidence>
<dbReference type="GO" id="GO:0005975">
    <property type="term" value="P:carbohydrate metabolic process"/>
    <property type="evidence" value="ECO:0007669"/>
    <property type="project" value="InterPro"/>
</dbReference>